<organism evidence="2 3">
    <name type="scientific">Vanrija albida</name>
    <dbReference type="NCBI Taxonomy" id="181172"/>
    <lineage>
        <taxon>Eukaryota</taxon>
        <taxon>Fungi</taxon>
        <taxon>Dikarya</taxon>
        <taxon>Basidiomycota</taxon>
        <taxon>Agaricomycotina</taxon>
        <taxon>Tremellomycetes</taxon>
        <taxon>Trichosporonales</taxon>
        <taxon>Trichosporonaceae</taxon>
        <taxon>Vanrija</taxon>
    </lineage>
</organism>
<evidence type="ECO:0000256" key="1">
    <source>
        <dbReference type="SAM" id="MobiDB-lite"/>
    </source>
</evidence>
<keyword evidence="3" id="KW-1185">Reference proteome</keyword>
<gene>
    <name evidence="2" type="ORF">Q8F55_002480</name>
</gene>
<name>A0ABR3Q9X3_9TREE</name>
<dbReference type="Proteomes" id="UP001565368">
    <property type="component" value="Unassembled WGS sequence"/>
</dbReference>
<protein>
    <submittedName>
        <fullName evidence="2">Uncharacterized protein</fullName>
    </submittedName>
</protein>
<evidence type="ECO:0000313" key="2">
    <source>
        <dbReference type="EMBL" id="KAL1411519.1"/>
    </source>
</evidence>
<dbReference type="EMBL" id="JBBXJM010000002">
    <property type="protein sequence ID" value="KAL1411519.1"/>
    <property type="molecule type" value="Genomic_DNA"/>
</dbReference>
<feature type="region of interest" description="Disordered" evidence="1">
    <location>
        <begin position="73"/>
        <end position="112"/>
    </location>
</feature>
<accession>A0ABR3Q9X3</accession>
<proteinExistence type="predicted"/>
<evidence type="ECO:0000313" key="3">
    <source>
        <dbReference type="Proteomes" id="UP001565368"/>
    </source>
</evidence>
<reference evidence="2 3" key="1">
    <citation type="submission" date="2023-08" db="EMBL/GenBank/DDBJ databases">
        <title>Annotated Genome Sequence of Vanrija albida AlHP1.</title>
        <authorList>
            <person name="Herzog R."/>
        </authorList>
    </citation>
    <scope>NUCLEOTIDE SEQUENCE [LARGE SCALE GENOMIC DNA]</scope>
    <source>
        <strain evidence="2 3">AlHP1</strain>
    </source>
</reference>
<feature type="compositionally biased region" description="Low complexity" evidence="1">
    <location>
        <begin position="87"/>
        <end position="98"/>
    </location>
</feature>
<comment type="caution">
    <text evidence="2">The sequence shown here is derived from an EMBL/GenBank/DDBJ whole genome shotgun (WGS) entry which is preliminary data.</text>
</comment>
<dbReference type="GeneID" id="95983523"/>
<dbReference type="RefSeq" id="XP_069211463.1">
    <property type="nucleotide sequence ID" value="XM_069351077.1"/>
</dbReference>
<sequence>MSSTPNLKAGTGKGEAIFVQFIIAHVNASRKQMYALDGIVGRVDSHGNDRTSRAVTRILEKLAVEYGLDKDIVKHRNTKGKGKREAPASASASASASKPPKKRRRVSKGETTDVSDAVVFIVEVDSDEAEFTE</sequence>